<name>A0A9P7Q9W7_9HYPO</name>
<evidence type="ECO:0000313" key="3">
    <source>
        <dbReference type="Proteomes" id="UP000732380"/>
    </source>
</evidence>
<dbReference type="InterPro" id="IPR036691">
    <property type="entry name" value="Endo/exonu/phosph_ase_sf"/>
</dbReference>
<organism evidence="2 3">
    <name type="scientific">Claviceps humidiphila</name>
    <dbReference type="NCBI Taxonomy" id="1294629"/>
    <lineage>
        <taxon>Eukaryota</taxon>
        <taxon>Fungi</taxon>
        <taxon>Dikarya</taxon>
        <taxon>Ascomycota</taxon>
        <taxon>Pezizomycotina</taxon>
        <taxon>Sordariomycetes</taxon>
        <taxon>Hypocreomycetidae</taxon>
        <taxon>Hypocreales</taxon>
        <taxon>Clavicipitaceae</taxon>
        <taxon>Claviceps</taxon>
    </lineage>
</organism>
<keyword evidence="3" id="KW-1185">Reference proteome</keyword>
<gene>
    <name evidence="2" type="ORF">E4U13_005990</name>
</gene>
<dbReference type="EMBL" id="SRQM01000050">
    <property type="protein sequence ID" value="KAG6120774.1"/>
    <property type="molecule type" value="Genomic_DNA"/>
</dbReference>
<evidence type="ECO:0000313" key="2">
    <source>
        <dbReference type="EMBL" id="KAG6120774.1"/>
    </source>
</evidence>
<comment type="caution">
    <text evidence="2">The sequence shown here is derived from an EMBL/GenBank/DDBJ whole genome shotgun (WGS) entry which is preliminary data.</text>
</comment>
<dbReference type="Proteomes" id="UP000732380">
    <property type="component" value="Unassembled WGS sequence"/>
</dbReference>
<proteinExistence type="predicted"/>
<protein>
    <recommendedName>
        <fullName evidence="1">Inositol polyphosphate-related phosphatase domain-containing protein</fullName>
    </recommendedName>
</protein>
<dbReference type="SUPFAM" id="SSF56219">
    <property type="entry name" value="DNase I-like"/>
    <property type="match status" value="1"/>
</dbReference>
<dbReference type="InterPro" id="IPR000300">
    <property type="entry name" value="IPPc"/>
</dbReference>
<dbReference type="AlphaFoldDB" id="A0A9P7Q9W7"/>
<accession>A0A9P7Q9W7</accession>
<dbReference type="Gene3D" id="3.60.10.10">
    <property type="entry name" value="Endonuclease/exonuclease/phosphatase"/>
    <property type="match status" value="1"/>
</dbReference>
<evidence type="ECO:0000259" key="1">
    <source>
        <dbReference type="Pfam" id="PF22669"/>
    </source>
</evidence>
<feature type="domain" description="Inositol polyphosphate-related phosphatase" evidence="1">
    <location>
        <begin position="3"/>
        <end position="78"/>
    </location>
</feature>
<sequence>MSRLVFVNCHLASDASFGLIGPELLGYRSDHQQNRLRSVVHAGVSEVEGEKIGDKDFAFWFGDLNFRLDSLSGDNSRRIPILHARSVHGLSNERQGTTIYRW</sequence>
<reference evidence="2 3" key="1">
    <citation type="journal article" date="2020" name="bioRxiv">
        <title>Whole genome comparisons of ergot fungi reveals the divergence and evolution of species within the genus Claviceps are the result of varying mechanisms driving genome evolution and host range expansion.</title>
        <authorList>
            <person name="Wyka S.A."/>
            <person name="Mondo S.J."/>
            <person name="Liu M."/>
            <person name="Dettman J."/>
            <person name="Nalam V."/>
            <person name="Broders K.D."/>
        </authorList>
    </citation>
    <scope>NUCLEOTIDE SEQUENCE [LARGE SCALE GENOMIC DNA]</scope>
    <source>
        <strain evidence="2 3">LM576</strain>
    </source>
</reference>
<dbReference type="GO" id="GO:0046856">
    <property type="term" value="P:phosphatidylinositol dephosphorylation"/>
    <property type="evidence" value="ECO:0007669"/>
    <property type="project" value="InterPro"/>
</dbReference>
<dbReference type="GO" id="GO:0016791">
    <property type="term" value="F:phosphatase activity"/>
    <property type="evidence" value="ECO:0007669"/>
    <property type="project" value="InterPro"/>
</dbReference>
<dbReference type="Pfam" id="PF22669">
    <property type="entry name" value="Exo_endo_phos2"/>
    <property type="match status" value="1"/>
</dbReference>